<evidence type="ECO:0000256" key="4">
    <source>
        <dbReference type="ARBA" id="ARBA00023136"/>
    </source>
</evidence>
<keyword evidence="2 5" id="KW-0812">Transmembrane</keyword>
<dbReference type="AlphaFoldDB" id="A0AAC8YFF2"/>
<feature type="transmembrane region" description="Helical" evidence="5">
    <location>
        <begin position="125"/>
        <end position="144"/>
    </location>
</feature>
<dbReference type="InterPro" id="IPR035906">
    <property type="entry name" value="MetI-like_sf"/>
</dbReference>
<feature type="transmembrane region" description="Helical" evidence="5">
    <location>
        <begin position="214"/>
        <end position="232"/>
    </location>
</feature>
<evidence type="ECO:0000256" key="1">
    <source>
        <dbReference type="ARBA" id="ARBA00004141"/>
    </source>
</evidence>
<gene>
    <name evidence="9" type="ORF">A8L58_10275</name>
    <name evidence="8" type="ORF">AXH35_08835</name>
</gene>
<dbReference type="PANTHER" id="PTHR43759">
    <property type="entry name" value="TREHALOSE TRANSPORT SYSTEM PERMEASE PROTEIN SUGA"/>
    <property type="match status" value="1"/>
</dbReference>
<feature type="domain" description="ABC transmembrane type-1" evidence="7">
    <location>
        <begin position="87"/>
        <end position="291"/>
    </location>
</feature>
<dbReference type="EMBL" id="CP014352">
    <property type="protein sequence ID" value="AMS05534.1"/>
    <property type="molecule type" value="Genomic_DNA"/>
</dbReference>
<evidence type="ECO:0000256" key="6">
    <source>
        <dbReference type="SAM" id="MobiDB-lite"/>
    </source>
</evidence>
<protein>
    <submittedName>
        <fullName evidence="8">Sugar ABC transporter permease</fullName>
    </submittedName>
</protein>
<feature type="transmembrane region" description="Helical" evidence="5">
    <location>
        <begin position="16"/>
        <end position="38"/>
    </location>
</feature>
<dbReference type="SUPFAM" id="SSF161098">
    <property type="entry name" value="MetI-like"/>
    <property type="match status" value="1"/>
</dbReference>
<dbReference type="CDD" id="cd06261">
    <property type="entry name" value="TM_PBP2"/>
    <property type="match status" value="1"/>
</dbReference>
<reference evidence="8 10" key="2">
    <citation type="submission" date="2016-02" db="EMBL/GenBank/DDBJ databases">
        <title>Complete Genome Sequence of Propionibacterium acidipropionici ATCC 55737.</title>
        <authorList>
            <person name="Luna Flores C.H."/>
            <person name="Nielsen L.K."/>
            <person name="Marcellin E."/>
        </authorList>
    </citation>
    <scope>NUCLEOTIDE SEQUENCE [LARGE SCALE GENOMIC DNA]</scope>
    <source>
        <strain evidence="8 10">ATCC 55737</strain>
    </source>
</reference>
<evidence type="ECO:0000256" key="2">
    <source>
        <dbReference type="ARBA" id="ARBA00022692"/>
    </source>
</evidence>
<dbReference type="Proteomes" id="UP000178666">
    <property type="component" value="Chromosome"/>
</dbReference>
<feature type="transmembrane region" description="Helical" evidence="5">
    <location>
        <begin position="92"/>
        <end position="113"/>
    </location>
</feature>
<keyword evidence="4 5" id="KW-0472">Membrane</keyword>
<evidence type="ECO:0000313" key="8">
    <source>
        <dbReference type="EMBL" id="AMS05534.1"/>
    </source>
</evidence>
<dbReference type="RefSeq" id="WP_062819614.1">
    <property type="nucleotide sequence ID" value="NZ_CP014352.1"/>
</dbReference>
<comment type="similarity">
    <text evidence="5">Belongs to the binding-protein-dependent transport system permease family.</text>
</comment>
<evidence type="ECO:0000256" key="5">
    <source>
        <dbReference type="RuleBase" id="RU363032"/>
    </source>
</evidence>
<sequence length="359" mass="38553">MSRQKISTESRKEERFAYLLLLPTFIVLALVVGFPLVLSLWQSFFKTGSGINPETGLVEKGDTFVGLQNYSAVFANPDASQQFWNAFGNTTLLTVVGVLVETVLGVIMALIMVRGMRGLGWVRAGILVPWAIPTIVSALMWKLIFNADGVFNRLIGHQVLWTTEGWQAKAAILIADIWKTAPYIGLLTLAGLQTIDTQVYEAAKVDGASPWKTFWRITLPLVRPVLVVAVLFRTLDAMRMFDLPYGLLGMLDSGKTLSMLSWYEAGQSRYGEAAAYSLYLFAYICLAVFVFVKVLGADIMGDQNPDKKKRKKLRGSGGAGAASSAGPAIVSATSTGSATGSTSGSTPSAGAPRHAGGAA</sequence>
<dbReference type="Pfam" id="PF00528">
    <property type="entry name" value="BPD_transp_1"/>
    <property type="match status" value="1"/>
</dbReference>
<evidence type="ECO:0000313" key="10">
    <source>
        <dbReference type="Proteomes" id="UP000075221"/>
    </source>
</evidence>
<feature type="compositionally biased region" description="Low complexity" evidence="6">
    <location>
        <begin position="321"/>
        <end position="352"/>
    </location>
</feature>
<keyword evidence="3 5" id="KW-1133">Transmembrane helix</keyword>
<accession>A0AAC8YFF2</accession>
<evidence type="ECO:0000259" key="7">
    <source>
        <dbReference type="PROSITE" id="PS50928"/>
    </source>
</evidence>
<evidence type="ECO:0000256" key="3">
    <source>
        <dbReference type="ARBA" id="ARBA00022989"/>
    </source>
</evidence>
<dbReference type="InterPro" id="IPR000515">
    <property type="entry name" value="MetI-like"/>
</dbReference>
<organism evidence="8 10">
    <name type="scientific">Acidipropionibacterium acidipropionici</name>
    <dbReference type="NCBI Taxonomy" id="1748"/>
    <lineage>
        <taxon>Bacteria</taxon>
        <taxon>Bacillati</taxon>
        <taxon>Actinomycetota</taxon>
        <taxon>Actinomycetes</taxon>
        <taxon>Propionibacteriales</taxon>
        <taxon>Propionibacteriaceae</taxon>
        <taxon>Acidipropionibacterium</taxon>
    </lineage>
</organism>
<reference evidence="9 11" key="1">
    <citation type="journal article" date="2016" name="Plant Dis.">
        <title>Improved production of propionic acid using genome shuffling.</title>
        <authorList>
            <person name="Luna-Flores C.H."/>
            <person name="Palfreyman R.W."/>
            <person name="Kromer J.O."/>
            <person name="Nielsen L.K."/>
            <person name="Marcellin E."/>
        </authorList>
    </citation>
    <scope>NUCLEOTIDE SEQUENCE [LARGE SCALE GENOMIC DNA]</scope>
    <source>
        <strain evidence="9 11">F3E8</strain>
    </source>
</reference>
<dbReference type="EMBL" id="CP015970">
    <property type="protein sequence ID" value="AOZ47004.1"/>
    <property type="molecule type" value="Genomic_DNA"/>
</dbReference>
<dbReference type="InterPro" id="IPR052730">
    <property type="entry name" value="Sugar_ABC_transporter"/>
</dbReference>
<dbReference type="Gene3D" id="1.10.3720.10">
    <property type="entry name" value="MetI-like"/>
    <property type="match status" value="1"/>
</dbReference>
<dbReference type="PROSITE" id="PS50928">
    <property type="entry name" value="ABC_TM1"/>
    <property type="match status" value="1"/>
</dbReference>
<keyword evidence="11" id="KW-1185">Reference proteome</keyword>
<dbReference type="Proteomes" id="UP000075221">
    <property type="component" value="Chromosome"/>
</dbReference>
<name>A0AAC8YFF2_9ACTN</name>
<dbReference type="GO" id="GO:0005886">
    <property type="term" value="C:plasma membrane"/>
    <property type="evidence" value="ECO:0007669"/>
    <property type="project" value="UniProtKB-SubCell"/>
</dbReference>
<dbReference type="GO" id="GO:0055085">
    <property type="term" value="P:transmembrane transport"/>
    <property type="evidence" value="ECO:0007669"/>
    <property type="project" value="InterPro"/>
</dbReference>
<feature type="region of interest" description="Disordered" evidence="6">
    <location>
        <begin position="305"/>
        <end position="359"/>
    </location>
</feature>
<dbReference type="PANTHER" id="PTHR43759:SF1">
    <property type="entry name" value="GLUCOSE IMPORT SYSTEM PERMEASE PROTEIN GLCT"/>
    <property type="match status" value="1"/>
</dbReference>
<evidence type="ECO:0000313" key="11">
    <source>
        <dbReference type="Proteomes" id="UP000178666"/>
    </source>
</evidence>
<comment type="subcellular location">
    <subcellularLocation>
        <location evidence="5">Cell membrane</location>
        <topology evidence="5">Multi-pass membrane protein</topology>
    </subcellularLocation>
    <subcellularLocation>
        <location evidence="1">Membrane</location>
        <topology evidence="1">Multi-pass membrane protein</topology>
    </subcellularLocation>
</comment>
<feature type="transmembrane region" description="Helical" evidence="5">
    <location>
        <begin position="275"/>
        <end position="301"/>
    </location>
</feature>
<proteinExistence type="inferred from homology"/>
<keyword evidence="5" id="KW-0813">Transport</keyword>
<evidence type="ECO:0000313" key="9">
    <source>
        <dbReference type="EMBL" id="AOZ47004.1"/>
    </source>
</evidence>